<keyword evidence="2" id="KW-1185">Reference proteome</keyword>
<dbReference type="EMBL" id="LUGG01000059">
    <property type="protein sequence ID" value="OBZ65052.1"/>
    <property type="molecule type" value="Genomic_DNA"/>
</dbReference>
<name>A0A1C7LJS4_GRIFR</name>
<evidence type="ECO:0000313" key="2">
    <source>
        <dbReference type="Proteomes" id="UP000092993"/>
    </source>
</evidence>
<gene>
    <name evidence="1" type="ORF">A0H81_14955</name>
</gene>
<proteinExistence type="predicted"/>
<organism evidence="1 2">
    <name type="scientific">Grifola frondosa</name>
    <name type="common">Maitake</name>
    <name type="synonym">Polyporus frondosus</name>
    <dbReference type="NCBI Taxonomy" id="5627"/>
    <lineage>
        <taxon>Eukaryota</taxon>
        <taxon>Fungi</taxon>
        <taxon>Dikarya</taxon>
        <taxon>Basidiomycota</taxon>
        <taxon>Agaricomycotina</taxon>
        <taxon>Agaricomycetes</taxon>
        <taxon>Polyporales</taxon>
        <taxon>Grifolaceae</taxon>
        <taxon>Grifola</taxon>
    </lineage>
</organism>
<dbReference type="Proteomes" id="UP000092993">
    <property type="component" value="Unassembled WGS sequence"/>
</dbReference>
<protein>
    <submittedName>
        <fullName evidence="1">Uncharacterized protein</fullName>
    </submittedName>
</protein>
<evidence type="ECO:0000313" key="1">
    <source>
        <dbReference type="EMBL" id="OBZ65052.1"/>
    </source>
</evidence>
<dbReference type="OrthoDB" id="417877at2759"/>
<dbReference type="AlphaFoldDB" id="A0A1C7LJS4"/>
<sequence>MVCRLDCGVIDAPTCLQYHIRSKSIALEECLSRVAVPRRLWCEGAALRRVSRSECEWRSGTEGQAMRPRDRELRASGILSRSPVFHGKPRSLYSLLIVPICYSLKIVQIR</sequence>
<reference evidence="1 2" key="1">
    <citation type="submission" date="2016-03" db="EMBL/GenBank/DDBJ databases">
        <title>Whole genome sequencing of Grifola frondosa 9006-11.</title>
        <authorList>
            <person name="Min B."/>
            <person name="Park H."/>
            <person name="Kim J.-G."/>
            <person name="Cho H."/>
            <person name="Oh Y.-L."/>
            <person name="Kong W.-S."/>
            <person name="Choi I.-G."/>
        </authorList>
    </citation>
    <scope>NUCLEOTIDE SEQUENCE [LARGE SCALE GENOMIC DNA]</scope>
    <source>
        <strain evidence="1 2">9006-11</strain>
    </source>
</reference>
<comment type="caution">
    <text evidence="1">The sequence shown here is derived from an EMBL/GenBank/DDBJ whole genome shotgun (WGS) entry which is preliminary data.</text>
</comment>
<accession>A0A1C7LJS4</accession>